<feature type="transmembrane region" description="Helical" evidence="1">
    <location>
        <begin position="50"/>
        <end position="69"/>
    </location>
</feature>
<sequence>MGSTHWRPPAARITKAPLISGAYSLGRLEAAVFIDVDVQNMRVYVRGRRLHHGLIGAVAIAAGLVAAVHDRRDVRVWVRDFVRKG</sequence>
<gene>
    <name evidence="3" type="ORF">UFOVP1392_49</name>
    <name evidence="4" type="ORF">UFOVP1569_48</name>
    <name evidence="2" type="ORF">UFOVP952_4</name>
</gene>
<proteinExistence type="predicted"/>
<keyword evidence="1" id="KW-1133">Transmembrane helix</keyword>
<dbReference type="EMBL" id="LR798409">
    <property type="protein sequence ID" value="CAB5230229.1"/>
    <property type="molecule type" value="Genomic_DNA"/>
</dbReference>
<dbReference type="EMBL" id="LR796889">
    <property type="protein sequence ID" value="CAB4172746.1"/>
    <property type="molecule type" value="Genomic_DNA"/>
</dbReference>
<organism evidence="2">
    <name type="scientific">uncultured Caudovirales phage</name>
    <dbReference type="NCBI Taxonomy" id="2100421"/>
    <lineage>
        <taxon>Viruses</taxon>
        <taxon>Duplodnaviria</taxon>
        <taxon>Heunggongvirae</taxon>
        <taxon>Uroviricota</taxon>
        <taxon>Caudoviricetes</taxon>
        <taxon>Peduoviridae</taxon>
        <taxon>Maltschvirus</taxon>
        <taxon>Maltschvirus maltsch</taxon>
    </lineage>
</organism>
<evidence type="ECO:0000256" key="1">
    <source>
        <dbReference type="SAM" id="Phobius"/>
    </source>
</evidence>
<protein>
    <submittedName>
        <fullName evidence="2">Uncharacterized protein</fullName>
    </submittedName>
</protein>
<evidence type="ECO:0000313" key="2">
    <source>
        <dbReference type="EMBL" id="CAB4172746.1"/>
    </source>
</evidence>
<evidence type="ECO:0000313" key="3">
    <source>
        <dbReference type="EMBL" id="CAB4204321.1"/>
    </source>
</evidence>
<keyword evidence="1" id="KW-0812">Transmembrane</keyword>
<keyword evidence="1" id="KW-0472">Membrane</keyword>
<accession>A0A6J5PRT4</accession>
<reference evidence="2" key="1">
    <citation type="submission" date="2020-05" db="EMBL/GenBank/DDBJ databases">
        <authorList>
            <person name="Chiriac C."/>
            <person name="Salcher M."/>
            <person name="Ghai R."/>
            <person name="Kavagutti S V."/>
        </authorList>
    </citation>
    <scope>NUCLEOTIDE SEQUENCE</scope>
</reference>
<evidence type="ECO:0000313" key="4">
    <source>
        <dbReference type="EMBL" id="CAB5230229.1"/>
    </source>
</evidence>
<dbReference type="EMBL" id="LR797334">
    <property type="protein sequence ID" value="CAB4204321.1"/>
    <property type="molecule type" value="Genomic_DNA"/>
</dbReference>
<name>A0A6J5PRT4_9CAUD</name>